<organism evidence="7 8">
    <name type="scientific">Aquarana catesbeiana</name>
    <name type="common">American bullfrog</name>
    <name type="synonym">Rana catesbeiana</name>
    <dbReference type="NCBI Taxonomy" id="8400"/>
    <lineage>
        <taxon>Eukaryota</taxon>
        <taxon>Metazoa</taxon>
        <taxon>Chordata</taxon>
        <taxon>Craniata</taxon>
        <taxon>Vertebrata</taxon>
        <taxon>Euteleostomi</taxon>
        <taxon>Amphibia</taxon>
        <taxon>Batrachia</taxon>
        <taxon>Anura</taxon>
        <taxon>Neobatrachia</taxon>
        <taxon>Ranoidea</taxon>
        <taxon>Ranidae</taxon>
        <taxon>Aquarana</taxon>
    </lineage>
</organism>
<evidence type="ECO:0000313" key="7">
    <source>
        <dbReference type="EMBL" id="PIO28146.1"/>
    </source>
</evidence>
<feature type="coiled-coil region" evidence="5">
    <location>
        <begin position="97"/>
        <end position="131"/>
    </location>
</feature>
<keyword evidence="8" id="KW-1185">Reference proteome</keyword>
<evidence type="ECO:0000256" key="2">
    <source>
        <dbReference type="ARBA" id="ARBA00022744"/>
    </source>
</evidence>
<protein>
    <recommendedName>
        <fullName evidence="6">IF rod domain-containing protein</fullName>
    </recommendedName>
</protein>
<evidence type="ECO:0000256" key="4">
    <source>
        <dbReference type="ARBA" id="ARBA00023054"/>
    </source>
</evidence>
<dbReference type="GO" id="GO:0005198">
    <property type="term" value="F:structural molecule activity"/>
    <property type="evidence" value="ECO:0007669"/>
    <property type="project" value="InterPro"/>
</dbReference>
<dbReference type="Proteomes" id="UP000228934">
    <property type="component" value="Unassembled WGS sequence"/>
</dbReference>
<dbReference type="AlphaFoldDB" id="A0A2G9RJQ5"/>
<dbReference type="SUPFAM" id="SSF64593">
    <property type="entry name" value="Intermediate filament protein, coiled coil region"/>
    <property type="match status" value="1"/>
</dbReference>
<dbReference type="GO" id="GO:0045104">
    <property type="term" value="P:intermediate filament cytoskeleton organization"/>
    <property type="evidence" value="ECO:0007669"/>
    <property type="project" value="TreeGrafter"/>
</dbReference>
<evidence type="ECO:0000256" key="3">
    <source>
        <dbReference type="ARBA" id="ARBA00022754"/>
    </source>
</evidence>
<name>A0A2G9RJQ5_AQUCT</name>
<evidence type="ECO:0000259" key="6">
    <source>
        <dbReference type="PROSITE" id="PS51842"/>
    </source>
</evidence>
<dbReference type="InterPro" id="IPR002957">
    <property type="entry name" value="Keratin_I"/>
</dbReference>
<dbReference type="PROSITE" id="PS51842">
    <property type="entry name" value="IF_ROD_2"/>
    <property type="match status" value="1"/>
</dbReference>
<dbReference type="Gene3D" id="1.20.5.1160">
    <property type="entry name" value="Vasodilator-stimulated phosphoprotein"/>
    <property type="match status" value="1"/>
</dbReference>
<feature type="domain" description="IF rod" evidence="6">
    <location>
        <begin position="93"/>
        <end position="179"/>
    </location>
</feature>
<keyword evidence="1" id="KW-0597">Phosphoprotein</keyword>
<reference evidence="8" key="1">
    <citation type="journal article" date="2017" name="Nat. Commun.">
        <title>The North American bullfrog draft genome provides insight into hormonal regulation of long noncoding RNA.</title>
        <authorList>
            <person name="Hammond S.A."/>
            <person name="Warren R.L."/>
            <person name="Vandervalk B.P."/>
            <person name="Kucuk E."/>
            <person name="Khan H."/>
            <person name="Gibb E.A."/>
            <person name="Pandoh P."/>
            <person name="Kirk H."/>
            <person name="Zhao Y."/>
            <person name="Jones M."/>
            <person name="Mungall A.J."/>
            <person name="Coope R."/>
            <person name="Pleasance S."/>
            <person name="Moore R.A."/>
            <person name="Holt R.A."/>
            <person name="Round J.M."/>
            <person name="Ohora S."/>
            <person name="Walle B.V."/>
            <person name="Veldhoen N."/>
            <person name="Helbing C.C."/>
            <person name="Birol I."/>
        </authorList>
    </citation>
    <scope>NUCLEOTIDE SEQUENCE [LARGE SCALE GENOMIC DNA]</scope>
</reference>
<sequence length="179" mass="18884">MSFTTASYSPLKSQRFYSYGSQMGGGGSSASVHAGAGGSGSRISVSRVSTVSSGFGGGSGFSGGSGFGGGLGFSGGSGAVTSSMSLLGSGQNEKETMIDLNDRLASYLDRVRSLESANQTLELQIRQHLEKKGPTKDWSPYFKTLEELRKQVFDRTLDNSQLVLQIDNARLAADDFRVK</sequence>
<keyword evidence="2" id="KW-0416">Keratin</keyword>
<proteinExistence type="predicted"/>
<dbReference type="Pfam" id="PF00038">
    <property type="entry name" value="Filament"/>
    <property type="match status" value="1"/>
</dbReference>
<keyword evidence="4 5" id="KW-0175">Coiled coil</keyword>
<accession>A0A2G9RJQ5</accession>
<dbReference type="InterPro" id="IPR039008">
    <property type="entry name" value="IF_rod_dom"/>
</dbReference>
<dbReference type="PANTHER" id="PTHR23239">
    <property type="entry name" value="INTERMEDIATE FILAMENT"/>
    <property type="match status" value="1"/>
</dbReference>
<dbReference type="GO" id="GO:0045095">
    <property type="term" value="C:keratin filament"/>
    <property type="evidence" value="ECO:0007669"/>
    <property type="project" value="TreeGrafter"/>
</dbReference>
<gene>
    <name evidence="7" type="ORF">AB205_0126030</name>
</gene>
<evidence type="ECO:0000256" key="1">
    <source>
        <dbReference type="ARBA" id="ARBA00022553"/>
    </source>
</evidence>
<dbReference type="PANTHER" id="PTHR23239:SF349">
    <property type="entry name" value="KERATIN, TYPE I CYTOSKELETAL 18"/>
    <property type="match status" value="1"/>
</dbReference>
<evidence type="ECO:0000313" key="8">
    <source>
        <dbReference type="Proteomes" id="UP000228934"/>
    </source>
</evidence>
<keyword evidence="3" id="KW-0403">Intermediate filament</keyword>
<dbReference type="EMBL" id="KV938589">
    <property type="protein sequence ID" value="PIO28146.1"/>
    <property type="molecule type" value="Genomic_DNA"/>
</dbReference>
<dbReference type="OrthoDB" id="2441647at2759"/>
<evidence type="ECO:0000256" key="5">
    <source>
        <dbReference type="SAM" id="Coils"/>
    </source>
</evidence>